<dbReference type="PANTHER" id="PTHR43196:SF2">
    <property type="entry name" value="PHOSPHOADENOSINE PHOSPHOSULFATE REDUCTASE"/>
    <property type="match status" value="1"/>
</dbReference>
<dbReference type="NCBIfam" id="TIGR03183">
    <property type="entry name" value="DNA_S_dndC"/>
    <property type="match status" value="1"/>
</dbReference>
<dbReference type="Proteomes" id="UP001053296">
    <property type="component" value="Chromosome"/>
</dbReference>
<dbReference type="PANTHER" id="PTHR43196">
    <property type="entry name" value="SULFATE ADENYLYLTRANSFERASE SUBUNIT 2"/>
    <property type="match status" value="1"/>
</dbReference>
<dbReference type="EMBL" id="AP024485">
    <property type="protein sequence ID" value="BCS88181.1"/>
    <property type="molecule type" value="Genomic_DNA"/>
</dbReference>
<evidence type="ECO:0000313" key="2">
    <source>
        <dbReference type="EMBL" id="BCS88181.1"/>
    </source>
</evidence>
<sequence length="561" mass="64129">MSDSKHKVYSAFNLEGDDGYQEYIEHLYEEVQSLFQEDLHPWVIGYSGGKDSTAVLQLIWLALEQLPSEIRNSKKVHVISTDTLVENPAVSVWVGNSLKLINDNAKEKDMPFEAHLLHPDKKNSFWVNLIGRGYPRPWAKFRWCTERLKIDPSNKFISEIANQYGETILAIGTRKHESQRRKANMERHEKHRLRERLSPNKHVDNCLIYTPLEDWTDDDVWAFLDDKDNPWGLSNSELVELYKDATEDRECPMIVELKEETPSCGKSRFGCWTCTLVTRDSSLENMVANAPDKAWLQPLLDYRKHLTVKDDKKMRDFRRMKGNIQFYKGNPIHGPYLQSQREIFLRELLKTEKKLRKDAPLGYSHIRLISDEELREIRRIWLVEKHEIEDRLPKIYEDVTKKPFPQMGLQHYHCFGEAENGNVGQTVGANDVGESFNTGVNVLVLACFNSDVITGLLSKGVAESGACYGNDGFPGLFIDSLCNAITCAVFRYDPCLVLFLVSIAVDENDGSIVVTLKRGILNLTILSVSHVVVASKSRGCQKDARESQQVGKSFQLHVVTP</sequence>
<name>A0ABN6ESZ2_9BACT</name>
<dbReference type="InterPro" id="IPR017598">
    <property type="entry name" value="SulphurTrfase_DndC"/>
</dbReference>
<evidence type="ECO:0000313" key="3">
    <source>
        <dbReference type="Proteomes" id="UP001053296"/>
    </source>
</evidence>
<dbReference type="InterPro" id="IPR002500">
    <property type="entry name" value="PAPS_reduct_dom"/>
</dbReference>
<evidence type="ECO:0000259" key="1">
    <source>
        <dbReference type="Pfam" id="PF01507"/>
    </source>
</evidence>
<feature type="domain" description="Phosphoadenosine phosphosulphate reductase" evidence="1">
    <location>
        <begin position="43"/>
        <end position="275"/>
    </location>
</feature>
<proteinExistence type="predicted"/>
<dbReference type="NCBIfam" id="NF005316">
    <property type="entry name" value="PRK06850.1"/>
    <property type="match status" value="1"/>
</dbReference>
<dbReference type="SUPFAM" id="SSF52402">
    <property type="entry name" value="Adenine nucleotide alpha hydrolases-like"/>
    <property type="match status" value="1"/>
</dbReference>
<dbReference type="Pfam" id="PF01507">
    <property type="entry name" value="PAPS_reduct"/>
    <property type="match status" value="1"/>
</dbReference>
<protein>
    <recommendedName>
        <fullName evidence="1">Phosphoadenosine phosphosulphate reductase domain-containing protein</fullName>
    </recommendedName>
</protein>
<gene>
    <name evidence="2" type="ORF">PSDVSF_14230</name>
</gene>
<dbReference type="InterPro" id="IPR014729">
    <property type="entry name" value="Rossmann-like_a/b/a_fold"/>
</dbReference>
<organism evidence="2 3">
    <name type="scientific">Pseudodesulfovibrio sediminis</name>
    <dbReference type="NCBI Taxonomy" id="2810563"/>
    <lineage>
        <taxon>Bacteria</taxon>
        <taxon>Pseudomonadati</taxon>
        <taxon>Thermodesulfobacteriota</taxon>
        <taxon>Desulfovibrionia</taxon>
        <taxon>Desulfovibrionales</taxon>
        <taxon>Desulfovibrionaceae</taxon>
    </lineage>
</organism>
<reference evidence="2" key="1">
    <citation type="journal article" date="2022" name="Arch. Microbiol.">
        <title>Pseudodesulfovibrio sediminis sp. nov., a mesophilic and neutrophilic sulfate-reducing bacterium isolated from sediment of a brackish lake.</title>
        <authorList>
            <person name="Takahashi A."/>
            <person name="Kojima H."/>
            <person name="Watanabe M."/>
            <person name="Fukui M."/>
        </authorList>
    </citation>
    <scope>NUCLEOTIDE SEQUENCE</scope>
    <source>
        <strain evidence="2">SF6</strain>
    </source>
</reference>
<dbReference type="InterPro" id="IPR050128">
    <property type="entry name" value="Sulfate_adenylyltrnsfr_sub2"/>
</dbReference>
<accession>A0ABN6ESZ2</accession>
<dbReference type="RefSeq" id="WP_229595583.1">
    <property type="nucleotide sequence ID" value="NZ_AP024485.1"/>
</dbReference>
<keyword evidence="3" id="KW-1185">Reference proteome</keyword>
<dbReference type="Gene3D" id="3.40.50.620">
    <property type="entry name" value="HUPs"/>
    <property type="match status" value="1"/>
</dbReference>